<name>F5RCK0_METUF</name>
<dbReference type="RefSeq" id="WP_008061240.1">
    <property type="nucleotide sequence ID" value="NZ_AFHG01000048.1"/>
</dbReference>
<dbReference type="eggNOG" id="ENOG5032YAP">
    <property type="taxonomic scope" value="Bacteria"/>
</dbReference>
<feature type="transmembrane region" description="Helical" evidence="1">
    <location>
        <begin position="12"/>
        <end position="35"/>
    </location>
</feature>
<reference evidence="2 3" key="1">
    <citation type="journal article" date="2011" name="J. Bacteriol.">
        <title>Genome sequence of Methyloversatilis universalis FAM5T, a methylotrophic representative of the order Rhodocyclales.</title>
        <authorList>
            <person name="Kittichotirat W."/>
            <person name="Good N.M."/>
            <person name="Hall R."/>
            <person name="Bringel F."/>
            <person name="Lajus A."/>
            <person name="Medigue C."/>
            <person name="Smalley N.E."/>
            <person name="Beck D."/>
            <person name="Bumgarner R."/>
            <person name="Vuilleumier S."/>
            <person name="Kalyuzhnaya M.G."/>
        </authorList>
    </citation>
    <scope>NUCLEOTIDE SEQUENCE [LARGE SCALE GENOMIC DNA]</scope>
    <source>
        <strain evidence="3">ATCC BAA-1314 / JCM 13912 / FAM5</strain>
    </source>
</reference>
<protein>
    <recommendedName>
        <fullName evidence="4">DUF2721 domain-containing protein</fullName>
    </recommendedName>
</protein>
<feature type="transmembrane region" description="Helical" evidence="1">
    <location>
        <begin position="76"/>
        <end position="105"/>
    </location>
</feature>
<dbReference type="InterPro" id="IPR021279">
    <property type="entry name" value="DUF2721"/>
</dbReference>
<keyword evidence="3" id="KW-1185">Reference proteome</keyword>
<evidence type="ECO:0000313" key="2">
    <source>
        <dbReference type="EMBL" id="EGK71780.1"/>
    </source>
</evidence>
<sequence>MLLQTSIDTITHAIGLAVAPVFLLTALSTLIGTLNNRLGRIIDRRRVVLARGSQPCEDATLSNASELDLLARRARLIYLAILFSVAAALLVCLVVACAFFGVLFAVVLADLLAGLFVLAMLALITSLSLFLREVFVAVFTATHANR</sequence>
<keyword evidence="1" id="KW-1133">Transmembrane helix</keyword>
<comment type="caution">
    <text evidence="2">The sequence shown here is derived from an EMBL/GenBank/DDBJ whole genome shotgun (WGS) entry which is preliminary data.</text>
</comment>
<keyword evidence="1" id="KW-0472">Membrane</keyword>
<gene>
    <name evidence="2" type="ORF">METUNv1_02004</name>
</gene>
<dbReference type="Proteomes" id="UP000005019">
    <property type="component" value="Unassembled WGS sequence"/>
</dbReference>
<feature type="transmembrane region" description="Helical" evidence="1">
    <location>
        <begin position="111"/>
        <end position="131"/>
    </location>
</feature>
<dbReference type="STRING" id="1000565.METUNv1_02004"/>
<evidence type="ECO:0000313" key="3">
    <source>
        <dbReference type="Proteomes" id="UP000005019"/>
    </source>
</evidence>
<organism evidence="2 3">
    <name type="scientific">Methyloversatilis universalis (strain ATCC BAA-1314 / DSM 25237 / JCM 13912 / CCUG 52030 / FAM5)</name>
    <dbReference type="NCBI Taxonomy" id="1000565"/>
    <lineage>
        <taxon>Bacteria</taxon>
        <taxon>Pseudomonadati</taxon>
        <taxon>Pseudomonadota</taxon>
        <taxon>Betaproteobacteria</taxon>
        <taxon>Nitrosomonadales</taxon>
        <taxon>Sterolibacteriaceae</taxon>
        <taxon>Methyloversatilis</taxon>
    </lineage>
</organism>
<dbReference type="OrthoDB" id="5465259at2"/>
<dbReference type="AlphaFoldDB" id="F5RCK0"/>
<evidence type="ECO:0000256" key="1">
    <source>
        <dbReference type="SAM" id="Phobius"/>
    </source>
</evidence>
<proteinExistence type="predicted"/>
<accession>F5RCK0</accession>
<dbReference type="Pfam" id="PF11026">
    <property type="entry name" value="DUF2721"/>
    <property type="match status" value="1"/>
</dbReference>
<dbReference type="EMBL" id="AFHG01000048">
    <property type="protein sequence ID" value="EGK71780.1"/>
    <property type="molecule type" value="Genomic_DNA"/>
</dbReference>
<evidence type="ECO:0008006" key="4">
    <source>
        <dbReference type="Google" id="ProtNLM"/>
    </source>
</evidence>
<keyword evidence="1" id="KW-0812">Transmembrane</keyword>